<evidence type="ECO:0000313" key="1">
    <source>
        <dbReference type="EMBL" id="SEU16842.1"/>
    </source>
</evidence>
<accession>A0A1I0K0Q1</accession>
<dbReference type="EMBL" id="FOIO01000078">
    <property type="protein sequence ID" value="SEU16842.1"/>
    <property type="molecule type" value="Genomic_DNA"/>
</dbReference>
<name>A0A1I0K0Q1_9FIRM</name>
<dbReference type="AlphaFoldDB" id="A0A1I0K0Q1"/>
<sequence length="76" mass="8725">MPASFAFQKNQKGYTMADEKNRDTLDEAILDYVLDITDDPKAIGHITEMMDKMPDIDVRGALEKWQAVYCLSCHRD</sequence>
<protein>
    <submittedName>
        <fullName evidence="1">Uncharacterized protein</fullName>
    </submittedName>
</protein>
<comment type="caution">
    <text evidence="1">The sequence shown here is derived from an EMBL/GenBank/DDBJ whole genome shotgun (WGS) entry which is preliminary data.</text>
</comment>
<proteinExistence type="predicted"/>
<dbReference type="Proteomes" id="UP000182121">
    <property type="component" value="Unassembled WGS sequence"/>
</dbReference>
<evidence type="ECO:0000313" key="2">
    <source>
        <dbReference type="Proteomes" id="UP000182121"/>
    </source>
</evidence>
<organism evidence="1 2">
    <name type="scientific">Enterocloster clostridioformis</name>
    <dbReference type="NCBI Taxonomy" id="1531"/>
    <lineage>
        <taxon>Bacteria</taxon>
        <taxon>Bacillati</taxon>
        <taxon>Bacillota</taxon>
        <taxon>Clostridia</taxon>
        <taxon>Lachnospirales</taxon>
        <taxon>Lachnospiraceae</taxon>
        <taxon>Enterocloster</taxon>
    </lineage>
</organism>
<gene>
    <name evidence="1" type="ORF">SAMN05216521_107811</name>
</gene>
<reference evidence="1 2" key="1">
    <citation type="submission" date="2016-10" db="EMBL/GenBank/DDBJ databases">
        <authorList>
            <person name="Varghese N."/>
            <person name="Submissions S."/>
        </authorList>
    </citation>
    <scope>NUCLEOTIDE SEQUENCE [LARGE SCALE GENOMIC DNA]</scope>
    <source>
        <strain evidence="1 2">NLAE-zl-C196</strain>
    </source>
</reference>